<dbReference type="PROSITE" id="PS50927">
    <property type="entry name" value="BULB_LECTIN"/>
    <property type="match status" value="1"/>
</dbReference>
<evidence type="ECO:0000256" key="18">
    <source>
        <dbReference type="PROSITE-ProRule" id="PRU10141"/>
    </source>
</evidence>
<dbReference type="SMART" id="SM00220">
    <property type="entry name" value="S_TKc"/>
    <property type="match status" value="1"/>
</dbReference>
<gene>
    <name evidence="23" type="ORF">GH714_025008</name>
</gene>
<dbReference type="SMART" id="SM00108">
    <property type="entry name" value="B_lectin"/>
    <property type="match status" value="1"/>
</dbReference>
<keyword evidence="9 17" id="KW-0067">ATP-binding</keyword>
<feature type="domain" description="Bulb-type lectin" evidence="21">
    <location>
        <begin position="125"/>
        <end position="249"/>
    </location>
</feature>
<protein>
    <recommendedName>
        <fullName evidence="17">Receptor-like serine/threonine-protein kinase</fullName>
        <ecNumber evidence="17">2.7.11.1</ecNumber>
    </recommendedName>
</protein>
<keyword evidence="2 17" id="KW-0723">Serine/threonine-protein kinase</keyword>
<dbReference type="SUPFAM" id="SSF56112">
    <property type="entry name" value="Protein kinase-like (PK-like)"/>
    <property type="match status" value="1"/>
</dbReference>
<evidence type="ECO:0000256" key="9">
    <source>
        <dbReference type="ARBA" id="ARBA00022840"/>
    </source>
</evidence>
<dbReference type="CDD" id="cd14066">
    <property type="entry name" value="STKc_IRAK"/>
    <property type="match status" value="1"/>
</dbReference>
<keyword evidence="13" id="KW-0675">Receptor</keyword>
<evidence type="ECO:0000256" key="16">
    <source>
        <dbReference type="ARBA" id="ARBA00048679"/>
    </source>
</evidence>
<comment type="caution">
    <text evidence="23">The sequence shown here is derived from an EMBL/GenBank/DDBJ whole genome shotgun (WGS) entry which is preliminary data.</text>
</comment>
<dbReference type="InterPro" id="IPR011009">
    <property type="entry name" value="Kinase-like_dom_sf"/>
</dbReference>
<keyword evidence="7 17" id="KW-0547">Nucleotide-binding</keyword>
<dbReference type="GO" id="GO:0005524">
    <property type="term" value="F:ATP binding"/>
    <property type="evidence" value="ECO:0007669"/>
    <property type="project" value="UniProtKB-UniRule"/>
</dbReference>
<dbReference type="Proteomes" id="UP000467840">
    <property type="component" value="Chromosome 9"/>
</dbReference>
<dbReference type="SUPFAM" id="SSF51110">
    <property type="entry name" value="alpha-D-mannose-specific plant lectins"/>
    <property type="match status" value="1"/>
</dbReference>
<dbReference type="Gene3D" id="3.30.200.20">
    <property type="entry name" value="Phosphorylase Kinase, domain 1"/>
    <property type="match status" value="1"/>
</dbReference>
<keyword evidence="24" id="KW-1185">Reference proteome</keyword>
<dbReference type="EMBL" id="JAAGAX010000008">
    <property type="protein sequence ID" value="KAF2307134.1"/>
    <property type="molecule type" value="Genomic_DNA"/>
</dbReference>
<keyword evidence="11 19" id="KW-0472">Membrane</keyword>
<keyword evidence="8 17" id="KW-0418">Kinase</keyword>
<evidence type="ECO:0000256" key="13">
    <source>
        <dbReference type="ARBA" id="ARBA00023170"/>
    </source>
</evidence>
<dbReference type="GO" id="GO:0016020">
    <property type="term" value="C:membrane"/>
    <property type="evidence" value="ECO:0007669"/>
    <property type="project" value="UniProtKB-SubCell"/>
</dbReference>
<evidence type="ECO:0000256" key="7">
    <source>
        <dbReference type="ARBA" id="ARBA00022741"/>
    </source>
</evidence>
<evidence type="ECO:0000256" key="8">
    <source>
        <dbReference type="ARBA" id="ARBA00022777"/>
    </source>
</evidence>
<keyword evidence="5 19" id="KW-0812">Transmembrane</keyword>
<dbReference type="Pfam" id="PF01453">
    <property type="entry name" value="B_lectin"/>
    <property type="match status" value="1"/>
</dbReference>
<feature type="binding site" evidence="18">
    <location>
        <position position="660"/>
    </location>
    <ligand>
        <name>ATP</name>
        <dbReference type="ChEBI" id="CHEBI:30616"/>
    </ligand>
</feature>
<evidence type="ECO:0000256" key="6">
    <source>
        <dbReference type="ARBA" id="ARBA00022729"/>
    </source>
</evidence>
<dbReference type="GO" id="GO:0004674">
    <property type="term" value="F:protein serine/threonine kinase activity"/>
    <property type="evidence" value="ECO:0007669"/>
    <property type="project" value="UniProtKB-KW"/>
</dbReference>
<evidence type="ECO:0000256" key="14">
    <source>
        <dbReference type="ARBA" id="ARBA00023180"/>
    </source>
</evidence>
<dbReference type="InterPro" id="IPR024171">
    <property type="entry name" value="SRK-like_kinase"/>
</dbReference>
<comment type="similarity">
    <text evidence="17">Belongs to the protein kinase superfamily. Ser/Thr protein kinase family.</text>
</comment>
<keyword evidence="3" id="KW-0245">EGF-like domain</keyword>
<keyword evidence="4 17" id="KW-0808">Transferase</keyword>
<comment type="subcellular location">
    <subcellularLocation>
        <location evidence="1">Membrane</location>
        <topology evidence="1">Single-pass type I membrane protein</topology>
    </subcellularLocation>
</comment>
<dbReference type="PANTHER" id="PTHR47974:SF3">
    <property type="entry name" value="RECEPTOR-LIKE SERINE_THREONINE-PROTEIN KINASE"/>
    <property type="match status" value="1"/>
</dbReference>
<proteinExistence type="inferred from homology"/>
<feature type="transmembrane region" description="Helical" evidence="19">
    <location>
        <begin position="574"/>
        <end position="598"/>
    </location>
</feature>
<dbReference type="Pfam" id="PF00069">
    <property type="entry name" value="Pkinase"/>
    <property type="match status" value="1"/>
</dbReference>
<keyword evidence="6" id="KW-0732">Signal</keyword>
<keyword evidence="14" id="KW-0325">Glycoprotein</keyword>
<dbReference type="CDD" id="cd00053">
    <property type="entry name" value="EGF"/>
    <property type="match status" value="1"/>
</dbReference>
<evidence type="ECO:0000256" key="11">
    <source>
        <dbReference type="ARBA" id="ARBA00023136"/>
    </source>
</evidence>
<dbReference type="EC" id="2.7.11.1" evidence="17"/>
<dbReference type="PROSITE" id="PS00108">
    <property type="entry name" value="PROTEIN_KINASE_ST"/>
    <property type="match status" value="1"/>
</dbReference>
<evidence type="ECO:0000256" key="4">
    <source>
        <dbReference type="ARBA" id="ARBA00022679"/>
    </source>
</evidence>
<dbReference type="FunFam" id="3.30.200.20:FF:000059">
    <property type="entry name" value="S-receptor-like serine/threonine-protein kinase"/>
    <property type="match status" value="1"/>
</dbReference>
<reference evidence="23 24" key="1">
    <citation type="journal article" date="2020" name="Mol. Plant">
        <title>The Chromosome-Based Rubber Tree Genome Provides New Insights into Spurge Genome Evolution and Rubber Biosynthesis.</title>
        <authorList>
            <person name="Liu J."/>
            <person name="Shi C."/>
            <person name="Shi C.C."/>
            <person name="Li W."/>
            <person name="Zhang Q.J."/>
            <person name="Zhang Y."/>
            <person name="Li K."/>
            <person name="Lu H.F."/>
            <person name="Shi C."/>
            <person name="Zhu S.T."/>
            <person name="Xiao Z.Y."/>
            <person name="Nan H."/>
            <person name="Yue Y."/>
            <person name="Zhu X.G."/>
            <person name="Wu Y."/>
            <person name="Hong X.N."/>
            <person name="Fan G.Y."/>
            <person name="Tong Y."/>
            <person name="Zhang D."/>
            <person name="Mao C.L."/>
            <person name="Liu Y.L."/>
            <person name="Hao S.J."/>
            <person name="Liu W.Q."/>
            <person name="Lv M.Q."/>
            <person name="Zhang H.B."/>
            <person name="Liu Y."/>
            <person name="Hu-Tang G.R."/>
            <person name="Wang J.P."/>
            <person name="Wang J.H."/>
            <person name="Sun Y.H."/>
            <person name="Ni S.B."/>
            <person name="Chen W.B."/>
            <person name="Zhang X.C."/>
            <person name="Jiao Y.N."/>
            <person name="Eichler E.E."/>
            <person name="Li G.H."/>
            <person name="Liu X."/>
            <person name="Gao L.Z."/>
        </authorList>
    </citation>
    <scope>NUCLEOTIDE SEQUENCE [LARGE SCALE GENOMIC DNA]</scope>
    <source>
        <strain evidence="24">cv. GT1</strain>
        <tissue evidence="23">Leaf</tissue>
    </source>
</reference>
<dbReference type="PROSITE" id="PS50948">
    <property type="entry name" value="PAN"/>
    <property type="match status" value="1"/>
</dbReference>
<dbReference type="InterPro" id="IPR000719">
    <property type="entry name" value="Prot_kinase_dom"/>
</dbReference>
<dbReference type="CDD" id="cd01098">
    <property type="entry name" value="PAN_AP_plant"/>
    <property type="match status" value="1"/>
</dbReference>
<dbReference type="Gene3D" id="1.10.510.10">
    <property type="entry name" value="Transferase(Phosphotransferase) domain 1"/>
    <property type="match status" value="1"/>
</dbReference>
<evidence type="ECO:0000256" key="1">
    <source>
        <dbReference type="ARBA" id="ARBA00004479"/>
    </source>
</evidence>
<evidence type="ECO:0000256" key="15">
    <source>
        <dbReference type="ARBA" id="ARBA00047899"/>
    </source>
</evidence>
<feature type="domain" description="Apple" evidence="22">
    <location>
        <begin position="435"/>
        <end position="509"/>
    </location>
</feature>
<dbReference type="InterPro" id="IPR003609">
    <property type="entry name" value="Pan_app"/>
</dbReference>
<evidence type="ECO:0000256" key="17">
    <source>
        <dbReference type="PIRNR" id="PIRNR000641"/>
    </source>
</evidence>
<evidence type="ECO:0000256" key="19">
    <source>
        <dbReference type="SAM" id="Phobius"/>
    </source>
</evidence>
<keyword evidence="10 19" id="KW-1133">Transmembrane helix</keyword>
<evidence type="ECO:0000256" key="10">
    <source>
        <dbReference type="ARBA" id="ARBA00022989"/>
    </source>
</evidence>
<keyword evidence="12" id="KW-1015">Disulfide bond</keyword>
<evidence type="ECO:0000313" key="24">
    <source>
        <dbReference type="Proteomes" id="UP000467840"/>
    </source>
</evidence>
<dbReference type="InterPro" id="IPR001480">
    <property type="entry name" value="Bulb-type_lectin_dom"/>
</dbReference>
<dbReference type="GO" id="GO:0048544">
    <property type="term" value="P:recognition of pollen"/>
    <property type="evidence" value="ECO:0007669"/>
    <property type="project" value="InterPro"/>
</dbReference>
<sequence>MKNTSSQSIHVNDDDQGKEVSEIISLPYVGMEFDSLDAAELFYKSFAKEKGFGIRIRLSVIGSLSNEVILMYHKPKVEKNEFARRLLVEDSRVELKHQWLKQQLKKDHIILAVDFLGFDLDHQVLYVLKEGSSLSVNDVLESPTGVFSAGFYPVGDNAYCFAIWFTEPSCSRDHDCTTVWMANRDFPVNGIRSKLWLQKTGNLVLTDAGKYIAWSTDTVSPSSTDLILYDTGNLVLQNVEGVILWQSFDSPTNTLLPSQRFTKDMQLVSSRSRTNFSSGFYKLFFNNDNLLRLLYDDSKVTSIYWPTPWLVSWATKRFPYNSSRLACLDTLGKFTSSDNFSFVSADYGVRLQRRLTIDFDGNLRLYSRKKDNNATWVVSWQALSQSCEIHGACGPYSICSHNPISGRRCSCLPGYQVKNVNDWSSGCEPKFSISCDNDTDQARFIRLPRVEFYGYDYKVYPGYTLDMCRKLCLSSCGCKGFQYRYVGDGLWPQISLLNNMKTTVIPTLCFPKMLLLNGQRSPNLDGQFYLKVPRTSLFSDKDDYSGFGLNCSIELLRPPDRAYPKSSQNDKSQLMLWFACALGAVEIIGILLVWCFLFSSEKDLNEASQGYLHPAITGFKRFTYSELKKATGNFRVEIGRGAGGTVYKGTLPDNRIAAIKRLNIANQGEAEFLTEVSTIGKINHMNLIEMWGYCAERKHRLLVYEYMEHGSLAEKLSSRAVDWRKRFHIALGTAKGLAYLHEECLEWVLHCDVKPQNILLDSNYQPKVSDFGLAKLRNRLGDDLKYSRFSRIRGTRGYMAPEWVFNLPITSKVDVYSYGIVMLEMVTGKSPAMGGTSNSGEGKELERGLVTWVRQNKKNGGESWIEEIVDPILEGDYDEGEIEILVMLALQCVEEDKDARPTMSKVVEILQHRKQYI</sequence>
<evidence type="ECO:0000256" key="2">
    <source>
        <dbReference type="ARBA" id="ARBA00022527"/>
    </source>
</evidence>
<evidence type="ECO:0000313" key="23">
    <source>
        <dbReference type="EMBL" id="KAF2307134.1"/>
    </source>
</evidence>
<comment type="catalytic activity">
    <reaction evidence="16 17">
        <text>L-seryl-[protein] + ATP = O-phospho-L-seryl-[protein] + ADP + H(+)</text>
        <dbReference type="Rhea" id="RHEA:17989"/>
        <dbReference type="Rhea" id="RHEA-COMP:9863"/>
        <dbReference type="Rhea" id="RHEA-COMP:11604"/>
        <dbReference type="ChEBI" id="CHEBI:15378"/>
        <dbReference type="ChEBI" id="CHEBI:29999"/>
        <dbReference type="ChEBI" id="CHEBI:30616"/>
        <dbReference type="ChEBI" id="CHEBI:83421"/>
        <dbReference type="ChEBI" id="CHEBI:456216"/>
        <dbReference type="EC" id="2.7.11.1"/>
    </reaction>
</comment>
<comment type="catalytic activity">
    <reaction evidence="15 17">
        <text>L-threonyl-[protein] + ATP = O-phospho-L-threonyl-[protein] + ADP + H(+)</text>
        <dbReference type="Rhea" id="RHEA:46608"/>
        <dbReference type="Rhea" id="RHEA-COMP:11060"/>
        <dbReference type="Rhea" id="RHEA-COMP:11605"/>
        <dbReference type="ChEBI" id="CHEBI:15378"/>
        <dbReference type="ChEBI" id="CHEBI:30013"/>
        <dbReference type="ChEBI" id="CHEBI:30616"/>
        <dbReference type="ChEBI" id="CHEBI:61977"/>
        <dbReference type="ChEBI" id="CHEBI:456216"/>
        <dbReference type="EC" id="2.7.11.1"/>
    </reaction>
</comment>
<dbReference type="InterPro" id="IPR017441">
    <property type="entry name" value="Protein_kinase_ATP_BS"/>
</dbReference>
<name>A0A6A6M1H6_HEVBR</name>
<dbReference type="Gene3D" id="2.90.10.10">
    <property type="entry name" value="Bulb-type lectin domain"/>
    <property type="match status" value="1"/>
</dbReference>
<dbReference type="FunFam" id="1.10.510.10:FF:000537">
    <property type="entry name" value="Putative receptor-like protein kinase"/>
    <property type="match status" value="1"/>
</dbReference>
<dbReference type="PIRSF" id="PIRSF000641">
    <property type="entry name" value="SRK"/>
    <property type="match status" value="1"/>
</dbReference>
<organism evidence="23 24">
    <name type="scientific">Hevea brasiliensis</name>
    <name type="common">Para rubber tree</name>
    <name type="synonym">Siphonia brasiliensis</name>
    <dbReference type="NCBI Taxonomy" id="3981"/>
    <lineage>
        <taxon>Eukaryota</taxon>
        <taxon>Viridiplantae</taxon>
        <taxon>Streptophyta</taxon>
        <taxon>Embryophyta</taxon>
        <taxon>Tracheophyta</taxon>
        <taxon>Spermatophyta</taxon>
        <taxon>Magnoliopsida</taxon>
        <taxon>eudicotyledons</taxon>
        <taxon>Gunneridae</taxon>
        <taxon>Pentapetalae</taxon>
        <taxon>rosids</taxon>
        <taxon>fabids</taxon>
        <taxon>Malpighiales</taxon>
        <taxon>Euphorbiaceae</taxon>
        <taxon>Crotonoideae</taxon>
        <taxon>Micrandreae</taxon>
        <taxon>Hevea</taxon>
    </lineage>
</organism>
<dbReference type="CDD" id="cd00028">
    <property type="entry name" value="B_lectin"/>
    <property type="match status" value="1"/>
</dbReference>
<dbReference type="PROSITE" id="PS50011">
    <property type="entry name" value="PROTEIN_KINASE_DOM"/>
    <property type="match status" value="1"/>
</dbReference>
<evidence type="ECO:0000256" key="5">
    <source>
        <dbReference type="ARBA" id="ARBA00022692"/>
    </source>
</evidence>
<accession>A0A6A6M1H6</accession>
<evidence type="ECO:0000259" key="21">
    <source>
        <dbReference type="PROSITE" id="PS50927"/>
    </source>
</evidence>
<dbReference type="PANTHER" id="PTHR47974">
    <property type="entry name" value="OS07G0415500 PROTEIN"/>
    <property type="match status" value="1"/>
</dbReference>
<dbReference type="InterPro" id="IPR008271">
    <property type="entry name" value="Ser/Thr_kinase_AS"/>
</dbReference>
<evidence type="ECO:0000259" key="22">
    <source>
        <dbReference type="PROSITE" id="PS50948"/>
    </source>
</evidence>
<dbReference type="Pfam" id="PF00954">
    <property type="entry name" value="S_locus_glycop"/>
    <property type="match status" value="1"/>
</dbReference>
<feature type="domain" description="Protein kinase" evidence="20">
    <location>
        <begin position="632"/>
        <end position="917"/>
    </location>
</feature>
<dbReference type="InterPro" id="IPR000858">
    <property type="entry name" value="S_locus_glycoprot_dom"/>
</dbReference>
<dbReference type="AlphaFoldDB" id="A0A6A6M1H6"/>
<evidence type="ECO:0000256" key="3">
    <source>
        <dbReference type="ARBA" id="ARBA00022536"/>
    </source>
</evidence>
<evidence type="ECO:0000259" key="20">
    <source>
        <dbReference type="PROSITE" id="PS50011"/>
    </source>
</evidence>
<dbReference type="PROSITE" id="PS00107">
    <property type="entry name" value="PROTEIN_KINASE_ATP"/>
    <property type="match status" value="1"/>
</dbReference>
<evidence type="ECO:0000256" key="12">
    <source>
        <dbReference type="ARBA" id="ARBA00023157"/>
    </source>
</evidence>
<dbReference type="InterPro" id="IPR036426">
    <property type="entry name" value="Bulb-type_lectin_dom_sf"/>
</dbReference>